<feature type="domain" description="Peptidase M20 dimerisation" evidence="6">
    <location>
        <begin position="194"/>
        <end position="332"/>
    </location>
</feature>
<dbReference type="FunFam" id="1.10.150.900:FF:000002">
    <property type="entry name" value="M20/M25/M40 family peptidase"/>
    <property type="match status" value="1"/>
</dbReference>
<comment type="cofactor">
    <cofactor evidence="1">
        <name>Zn(2+)</name>
        <dbReference type="ChEBI" id="CHEBI:29105"/>
    </cofactor>
</comment>
<gene>
    <name evidence="7" type="ORF">BJP25_16470</name>
</gene>
<evidence type="ECO:0000256" key="1">
    <source>
        <dbReference type="ARBA" id="ARBA00001947"/>
    </source>
</evidence>
<comment type="similarity">
    <text evidence="2">Belongs to the peptidase M20A family.</text>
</comment>
<evidence type="ECO:0000313" key="8">
    <source>
        <dbReference type="Proteomes" id="UP000186040"/>
    </source>
</evidence>
<evidence type="ECO:0000313" key="7">
    <source>
        <dbReference type="EMBL" id="OLR93821.1"/>
    </source>
</evidence>
<dbReference type="SUPFAM" id="SSF55031">
    <property type="entry name" value="Bacterial exopeptidase dimerisation domain"/>
    <property type="match status" value="1"/>
</dbReference>
<accession>A0A1Q9LP87</accession>
<reference evidence="7 8" key="1">
    <citation type="submission" date="2016-10" db="EMBL/GenBank/DDBJ databases">
        <title>The Draft Genome Sequence of Actinokineospora bangkokensis 44EHWT reveals the biosynthetic pathway of antifungal compounds Thailandins with unusual extender unit butylmalonyl-CoA.</title>
        <authorList>
            <person name="Greule A."/>
            <person name="Intra B."/>
            <person name="Flemming S."/>
            <person name="Rommel M.G."/>
            <person name="Panbangred W."/>
            <person name="Bechthold A."/>
        </authorList>
    </citation>
    <scope>NUCLEOTIDE SEQUENCE [LARGE SCALE GENOMIC DNA]</scope>
    <source>
        <strain evidence="7 8">44EHW</strain>
    </source>
</reference>
<keyword evidence="5" id="KW-0862">Zinc</keyword>
<keyword evidence="3" id="KW-0479">Metal-binding</keyword>
<dbReference type="SUPFAM" id="SSF53187">
    <property type="entry name" value="Zn-dependent exopeptidases"/>
    <property type="match status" value="1"/>
</dbReference>
<evidence type="ECO:0000259" key="6">
    <source>
        <dbReference type="Pfam" id="PF07687"/>
    </source>
</evidence>
<dbReference type="GO" id="GO:0016787">
    <property type="term" value="F:hydrolase activity"/>
    <property type="evidence" value="ECO:0007669"/>
    <property type="project" value="UniProtKB-KW"/>
</dbReference>
<dbReference type="Gene3D" id="1.10.150.900">
    <property type="match status" value="1"/>
</dbReference>
<evidence type="ECO:0000256" key="4">
    <source>
        <dbReference type="ARBA" id="ARBA00022801"/>
    </source>
</evidence>
<evidence type="ECO:0000256" key="2">
    <source>
        <dbReference type="ARBA" id="ARBA00006247"/>
    </source>
</evidence>
<proteinExistence type="inferred from homology"/>
<keyword evidence="4" id="KW-0378">Hydrolase</keyword>
<dbReference type="NCBIfam" id="NF005913">
    <property type="entry name" value="PRK07906.1"/>
    <property type="match status" value="1"/>
</dbReference>
<dbReference type="AlphaFoldDB" id="A0A1Q9LP87"/>
<dbReference type="PANTHER" id="PTHR43808:SF8">
    <property type="entry name" value="PEPTIDASE M20 DIMERISATION DOMAIN-CONTAINING PROTEIN"/>
    <property type="match status" value="1"/>
</dbReference>
<dbReference type="PANTHER" id="PTHR43808">
    <property type="entry name" value="ACETYLORNITHINE DEACETYLASE"/>
    <property type="match status" value="1"/>
</dbReference>
<dbReference type="Gene3D" id="3.40.630.10">
    <property type="entry name" value="Zn peptidases"/>
    <property type="match status" value="1"/>
</dbReference>
<name>A0A1Q9LP87_9PSEU</name>
<dbReference type="Pfam" id="PF07687">
    <property type="entry name" value="M20_dimer"/>
    <property type="match status" value="1"/>
</dbReference>
<dbReference type="InterPro" id="IPR011650">
    <property type="entry name" value="Peptidase_M20_dimer"/>
</dbReference>
<comment type="caution">
    <text evidence="7">The sequence shown here is derived from an EMBL/GenBank/DDBJ whole genome shotgun (WGS) entry which is preliminary data.</text>
</comment>
<keyword evidence="8" id="KW-1185">Reference proteome</keyword>
<organism evidence="7 8">
    <name type="scientific">Actinokineospora bangkokensis</name>
    <dbReference type="NCBI Taxonomy" id="1193682"/>
    <lineage>
        <taxon>Bacteria</taxon>
        <taxon>Bacillati</taxon>
        <taxon>Actinomycetota</taxon>
        <taxon>Actinomycetes</taxon>
        <taxon>Pseudonocardiales</taxon>
        <taxon>Pseudonocardiaceae</taxon>
        <taxon>Actinokineospora</taxon>
    </lineage>
</organism>
<dbReference type="Proteomes" id="UP000186040">
    <property type="component" value="Unassembled WGS sequence"/>
</dbReference>
<evidence type="ECO:0000256" key="3">
    <source>
        <dbReference type="ARBA" id="ARBA00022723"/>
    </source>
</evidence>
<dbReference type="InterPro" id="IPR002933">
    <property type="entry name" value="Peptidase_M20"/>
</dbReference>
<dbReference type="Gene3D" id="3.30.70.360">
    <property type="match status" value="1"/>
</dbReference>
<dbReference type="Pfam" id="PF01546">
    <property type="entry name" value="Peptidase_M20"/>
    <property type="match status" value="1"/>
</dbReference>
<dbReference type="RefSeq" id="WP_075974720.1">
    <property type="nucleotide sequence ID" value="NZ_MKQR01000009.1"/>
</dbReference>
<protein>
    <recommendedName>
        <fullName evidence="6">Peptidase M20 dimerisation domain-containing protein</fullName>
    </recommendedName>
</protein>
<dbReference type="InterPro" id="IPR050072">
    <property type="entry name" value="Peptidase_M20A"/>
</dbReference>
<dbReference type="OrthoDB" id="7055905at2"/>
<dbReference type="STRING" id="1193682.BJP25_16470"/>
<dbReference type="InterPro" id="IPR036264">
    <property type="entry name" value="Bact_exopeptidase_dim_dom"/>
</dbReference>
<dbReference type="EMBL" id="MKQR01000009">
    <property type="protein sequence ID" value="OLR93821.1"/>
    <property type="molecule type" value="Genomic_DNA"/>
</dbReference>
<dbReference type="GO" id="GO:0046872">
    <property type="term" value="F:metal ion binding"/>
    <property type="evidence" value="ECO:0007669"/>
    <property type="project" value="UniProtKB-KW"/>
</dbReference>
<evidence type="ECO:0000256" key="5">
    <source>
        <dbReference type="ARBA" id="ARBA00022833"/>
    </source>
</evidence>
<sequence length="437" mass="46647">MGLPVEELCSRLVRIDTTNLGGGAGKPERPAAELVAGLLTDAGLDPVLLEREPGRSNVVARWPGADPSLPALLVQAHLDVVPADPAEWSVDPFSGEVRDGFVWGRGSVDMKDLVSEVLTVLARWRAEGRGPRRDVVLAFVADEEDAGLWGAHWLVDNHPGLFEGCAAAISESGAYTMRARSAAGDPVHLYSVGTAERGTAHLRLTATGRAGHGSRRNDDNAVEKLVHALSRLSAHRWPVVLTPAVRAFLERVGAALGIPVDLDDPDAIDAAIARFGDARKAVENVVRNSARPTVLSAGYKVNVVPGQAQAQVDVRVLPGTEEQLLAEVDRLLGPGVGREFVSHQPPVQARVDSPWFDAMAAALRSQDPGAVVVPYCMGGGTDAKAFSKLGIECFGFAPLWVPEGYDYRAMAHGVDERVPVEGLRFAVEVLDRFLSDC</sequence>